<evidence type="ECO:0000256" key="1">
    <source>
        <dbReference type="PROSITE-ProRule" id="PRU00325"/>
    </source>
</evidence>
<keyword evidence="1" id="KW-0862">Zinc</keyword>
<accession>A0AA35V3W1</accession>
<name>A0AA35V3W1_LACSI</name>
<dbReference type="Pfam" id="PF04434">
    <property type="entry name" value="SWIM"/>
    <property type="match status" value="1"/>
</dbReference>
<dbReference type="InterPro" id="IPR018289">
    <property type="entry name" value="MULE_transposase_dom"/>
</dbReference>
<evidence type="ECO:0000313" key="3">
    <source>
        <dbReference type="EMBL" id="CAI9261384.1"/>
    </source>
</evidence>
<proteinExistence type="predicted"/>
<dbReference type="Proteomes" id="UP001177003">
    <property type="component" value="Chromosome 0"/>
</dbReference>
<sequence>MTCEQQLAAATYSASAVDVDTQSESVKAFTEKSDLAGYTKGKFGSALRYLKMRFHSSYMGYHRICLEVMNRKTHSMFLTIEPSKSTFNNGTSYINQDDVYIPYVAVDIIPKKGQIVSSLNEGIEMYKNYAKAVDFGIRLGTTTKYGDLSLRKKQERKSYSKVTGCMAMIGFDRNATTNIITVYAFEDTHNHPLTKFNEENICSPNHRLSIFDQKLIVKASTINIGATKAHKLRASLKGGYDNLPATNNDFKNFWRDYTNIVGPNDAQCVVDQLIIRRNNYQNFNFQYKLDDDVLNAMFWVDETGRENYNKFSDVISMDATYRTNGYNMIFVPFSEINNHDKTINVGAGLISDETIESYSWLLEAFLSSHKKKPTMILSDTDATLSCSIAKVFEGCTHRLCMWHIMSKMPSKIEADLVSNTDFKKRINQLVWNMNIKPSEFENKWDLMLNEFHLKENKWLADMFNKRDKWIPSYFRDIPMCGLMKTTSRSESSNSFFNVFSSPTNLLVNFMFNFDTALSKQRHEQKRLDIASRDTSPQLLFPNENLKIEKHASLVYTREAFIKVQKQIKKAFYQCFQKNSVLIDGRQQCIIVYKELKSGKRPEFKVSFNAKDETIECECLHFTFFGILCSHAFRILIDYDIAMIPEKYILDRWRKNIVDIGFQKINKKWRVCSTEISNLLQDATSFFEKCVESVIHDKEKLQELVNSLQQLSEKCGKDVSTRSSSIPIKDVIENIIGVPISSDVKIKVPSEIKTKGSGKRSRIKSAAEKAIAKALKPKRKCKGCNQLSTMI</sequence>
<keyword evidence="1" id="KW-0863">Zinc-finger</keyword>
<feature type="domain" description="SWIM-type" evidence="2">
    <location>
        <begin position="603"/>
        <end position="639"/>
    </location>
</feature>
<dbReference type="PANTHER" id="PTHR47718:SF12">
    <property type="entry name" value="PROTEIN FAR1-RELATED SEQUENCE"/>
    <property type="match status" value="1"/>
</dbReference>
<dbReference type="PANTHER" id="PTHR47718">
    <property type="entry name" value="OS01G0519700 PROTEIN"/>
    <property type="match status" value="1"/>
</dbReference>
<evidence type="ECO:0000313" key="4">
    <source>
        <dbReference type="Proteomes" id="UP001177003"/>
    </source>
</evidence>
<keyword evidence="1" id="KW-0479">Metal-binding</keyword>
<protein>
    <recommendedName>
        <fullName evidence="2">SWIM-type domain-containing protein</fullName>
    </recommendedName>
</protein>
<dbReference type="Pfam" id="PF10551">
    <property type="entry name" value="MULE"/>
    <property type="match status" value="1"/>
</dbReference>
<keyword evidence="4" id="KW-1185">Reference proteome</keyword>
<evidence type="ECO:0000259" key="2">
    <source>
        <dbReference type="PROSITE" id="PS50966"/>
    </source>
</evidence>
<dbReference type="PROSITE" id="PS50966">
    <property type="entry name" value="ZF_SWIM"/>
    <property type="match status" value="1"/>
</dbReference>
<dbReference type="InterPro" id="IPR007527">
    <property type="entry name" value="Znf_SWIM"/>
</dbReference>
<dbReference type="GO" id="GO:0008270">
    <property type="term" value="F:zinc ion binding"/>
    <property type="evidence" value="ECO:0007669"/>
    <property type="project" value="UniProtKB-KW"/>
</dbReference>
<dbReference type="EMBL" id="OX465086">
    <property type="protein sequence ID" value="CAI9261384.1"/>
    <property type="molecule type" value="Genomic_DNA"/>
</dbReference>
<dbReference type="AlphaFoldDB" id="A0AA35V3W1"/>
<reference evidence="3" key="1">
    <citation type="submission" date="2023-04" db="EMBL/GenBank/DDBJ databases">
        <authorList>
            <person name="Vijverberg K."/>
            <person name="Xiong W."/>
            <person name="Schranz E."/>
        </authorList>
    </citation>
    <scope>NUCLEOTIDE SEQUENCE</scope>
</reference>
<organism evidence="3 4">
    <name type="scientific">Lactuca saligna</name>
    <name type="common">Willowleaf lettuce</name>
    <dbReference type="NCBI Taxonomy" id="75948"/>
    <lineage>
        <taxon>Eukaryota</taxon>
        <taxon>Viridiplantae</taxon>
        <taxon>Streptophyta</taxon>
        <taxon>Embryophyta</taxon>
        <taxon>Tracheophyta</taxon>
        <taxon>Spermatophyta</taxon>
        <taxon>Magnoliopsida</taxon>
        <taxon>eudicotyledons</taxon>
        <taxon>Gunneridae</taxon>
        <taxon>Pentapetalae</taxon>
        <taxon>asterids</taxon>
        <taxon>campanulids</taxon>
        <taxon>Asterales</taxon>
        <taxon>Asteraceae</taxon>
        <taxon>Cichorioideae</taxon>
        <taxon>Cichorieae</taxon>
        <taxon>Lactucinae</taxon>
        <taxon>Lactuca</taxon>
    </lineage>
</organism>
<gene>
    <name evidence="3" type="ORF">LSALG_LOCUS2174</name>
</gene>